<keyword evidence="7" id="KW-0418">Kinase</keyword>
<dbReference type="InterPro" id="IPR003661">
    <property type="entry name" value="HisK_dim/P_dom"/>
</dbReference>
<evidence type="ECO:0000256" key="3">
    <source>
        <dbReference type="ARBA" id="ARBA00012438"/>
    </source>
</evidence>
<keyword evidence="6 11" id="KW-0812">Transmembrane</keyword>
<organism evidence="14 15">
    <name type="scientific">Zobellella aerophila</name>
    <dbReference type="NCBI Taxonomy" id="870480"/>
    <lineage>
        <taxon>Bacteria</taxon>
        <taxon>Pseudomonadati</taxon>
        <taxon>Pseudomonadota</taxon>
        <taxon>Gammaproteobacteria</taxon>
        <taxon>Aeromonadales</taxon>
        <taxon>Aeromonadaceae</taxon>
        <taxon>Zobellella</taxon>
    </lineage>
</organism>
<evidence type="ECO:0000259" key="12">
    <source>
        <dbReference type="PROSITE" id="PS50109"/>
    </source>
</evidence>
<dbReference type="RefSeq" id="WP_344953917.1">
    <property type="nucleotide sequence ID" value="NZ_BAABCX010000001.1"/>
</dbReference>
<dbReference type="InterPro" id="IPR036890">
    <property type="entry name" value="HATPase_C_sf"/>
</dbReference>
<dbReference type="InterPro" id="IPR003594">
    <property type="entry name" value="HATPase_dom"/>
</dbReference>
<protein>
    <recommendedName>
        <fullName evidence="3">histidine kinase</fullName>
        <ecNumber evidence="3">2.7.13.3</ecNumber>
    </recommendedName>
</protein>
<accession>A0ABP6V4K3</accession>
<dbReference type="PROSITE" id="PS50885">
    <property type="entry name" value="HAMP"/>
    <property type="match status" value="1"/>
</dbReference>
<evidence type="ECO:0000256" key="8">
    <source>
        <dbReference type="ARBA" id="ARBA00022989"/>
    </source>
</evidence>
<evidence type="ECO:0000313" key="15">
    <source>
        <dbReference type="Proteomes" id="UP001500795"/>
    </source>
</evidence>
<evidence type="ECO:0000256" key="2">
    <source>
        <dbReference type="ARBA" id="ARBA00004370"/>
    </source>
</evidence>
<feature type="transmembrane region" description="Helical" evidence="11">
    <location>
        <begin position="16"/>
        <end position="34"/>
    </location>
</feature>
<dbReference type="PRINTS" id="PR00344">
    <property type="entry name" value="BCTRLSENSOR"/>
</dbReference>
<dbReference type="SMART" id="SM00304">
    <property type="entry name" value="HAMP"/>
    <property type="match status" value="1"/>
</dbReference>
<evidence type="ECO:0000256" key="1">
    <source>
        <dbReference type="ARBA" id="ARBA00000085"/>
    </source>
</evidence>
<evidence type="ECO:0000256" key="4">
    <source>
        <dbReference type="ARBA" id="ARBA00022553"/>
    </source>
</evidence>
<dbReference type="Proteomes" id="UP001500795">
    <property type="component" value="Unassembled WGS sequence"/>
</dbReference>
<name>A0ABP6V4K3_9GAMM</name>
<evidence type="ECO:0000259" key="13">
    <source>
        <dbReference type="PROSITE" id="PS50885"/>
    </source>
</evidence>
<feature type="transmembrane region" description="Helical" evidence="11">
    <location>
        <begin position="150"/>
        <end position="169"/>
    </location>
</feature>
<dbReference type="PROSITE" id="PS50109">
    <property type="entry name" value="HIS_KIN"/>
    <property type="match status" value="1"/>
</dbReference>
<comment type="subcellular location">
    <subcellularLocation>
        <location evidence="2">Membrane</location>
    </subcellularLocation>
</comment>
<keyword evidence="8 11" id="KW-1133">Transmembrane helix</keyword>
<dbReference type="Gene3D" id="3.30.565.10">
    <property type="entry name" value="Histidine kinase-like ATPase, C-terminal domain"/>
    <property type="match status" value="1"/>
</dbReference>
<dbReference type="PANTHER" id="PTHR45436">
    <property type="entry name" value="SENSOR HISTIDINE KINASE YKOH"/>
    <property type="match status" value="1"/>
</dbReference>
<dbReference type="Gene3D" id="6.10.340.10">
    <property type="match status" value="1"/>
</dbReference>
<comment type="catalytic activity">
    <reaction evidence="1">
        <text>ATP + protein L-histidine = ADP + protein N-phospho-L-histidine.</text>
        <dbReference type="EC" id="2.7.13.3"/>
    </reaction>
</comment>
<reference evidence="15" key="1">
    <citation type="journal article" date="2019" name="Int. J. Syst. Evol. Microbiol.">
        <title>The Global Catalogue of Microorganisms (GCM) 10K type strain sequencing project: providing services to taxonomists for standard genome sequencing and annotation.</title>
        <authorList>
            <consortium name="The Broad Institute Genomics Platform"/>
            <consortium name="The Broad Institute Genome Sequencing Center for Infectious Disease"/>
            <person name="Wu L."/>
            <person name="Ma J."/>
        </authorList>
    </citation>
    <scope>NUCLEOTIDE SEQUENCE [LARGE SCALE GENOMIC DNA]</scope>
    <source>
        <strain evidence="15">JCM 17110</strain>
    </source>
</reference>
<keyword evidence="9" id="KW-0902">Two-component regulatory system</keyword>
<dbReference type="EC" id="2.7.13.3" evidence="3"/>
<dbReference type="Pfam" id="PF00512">
    <property type="entry name" value="HisKA"/>
    <property type="match status" value="1"/>
</dbReference>
<keyword evidence="4" id="KW-0597">Phosphoprotein</keyword>
<dbReference type="CDD" id="cd00075">
    <property type="entry name" value="HATPase"/>
    <property type="match status" value="1"/>
</dbReference>
<dbReference type="InterPro" id="IPR003660">
    <property type="entry name" value="HAMP_dom"/>
</dbReference>
<dbReference type="EMBL" id="BAABCX010000001">
    <property type="protein sequence ID" value="GAA3526876.1"/>
    <property type="molecule type" value="Genomic_DNA"/>
</dbReference>
<evidence type="ECO:0000256" key="7">
    <source>
        <dbReference type="ARBA" id="ARBA00022777"/>
    </source>
</evidence>
<dbReference type="InterPro" id="IPR036097">
    <property type="entry name" value="HisK_dim/P_sf"/>
</dbReference>
<evidence type="ECO:0000256" key="9">
    <source>
        <dbReference type="ARBA" id="ARBA00023012"/>
    </source>
</evidence>
<keyword evidence="15" id="KW-1185">Reference proteome</keyword>
<keyword evidence="10 11" id="KW-0472">Membrane</keyword>
<evidence type="ECO:0000256" key="10">
    <source>
        <dbReference type="ARBA" id="ARBA00023136"/>
    </source>
</evidence>
<feature type="domain" description="Histidine kinase" evidence="12">
    <location>
        <begin position="233"/>
        <end position="445"/>
    </location>
</feature>
<evidence type="ECO:0000256" key="6">
    <source>
        <dbReference type="ARBA" id="ARBA00022692"/>
    </source>
</evidence>
<dbReference type="SMART" id="SM00388">
    <property type="entry name" value="HisKA"/>
    <property type="match status" value="1"/>
</dbReference>
<evidence type="ECO:0000256" key="5">
    <source>
        <dbReference type="ARBA" id="ARBA00022679"/>
    </source>
</evidence>
<dbReference type="SUPFAM" id="SSF55874">
    <property type="entry name" value="ATPase domain of HSP90 chaperone/DNA topoisomerase II/histidine kinase"/>
    <property type="match status" value="1"/>
</dbReference>
<dbReference type="InterPro" id="IPR050428">
    <property type="entry name" value="TCS_sensor_his_kinase"/>
</dbReference>
<dbReference type="InterPro" id="IPR004358">
    <property type="entry name" value="Sig_transdc_His_kin-like_C"/>
</dbReference>
<dbReference type="Gene3D" id="1.10.287.130">
    <property type="match status" value="1"/>
</dbReference>
<sequence length="446" mass="49633">MSFVFSKRRPATGRVLTIWYLLLMTLVTGGLLLAGDHMLGKRLLEKDRALVDTLVDNYARISRDAGIDKLGHVLDRDRDFLQLSHYRVRLTGMDGKTRFQSGTAPAESPPAGGLLDDGSWSRTLTLDGHRLQVALAADARQQDLARYRQTMLTLMVSMLLISLVLVALLNHRILRPLRGLIRRVERLLQDGLDQPVPLTASPRSELGQLTLLFNRQMGRIHQLVSSLRHALDSAAHDLRTPLTRQRLSIEQALAQDTPEQWRESLLDCAEENQRMGELIDYLLAITAAEQGLDANRKRPCELSPILHEVADLYELAAEDKDIRLVTDIHPQLCLNADAQGLRQAFANLLDNAIKYTAPGGRVVLSAMAEDGGCRIRLQDSGCGIAEQDLPHIFERLYRGDLSRQSPGHGLGLALVKAVMEAHQARIEVFTDPSGTRVECWLPTAQA</sequence>
<dbReference type="SUPFAM" id="SSF47384">
    <property type="entry name" value="Homodimeric domain of signal transducing histidine kinase"/>
    <property type="match status" value="1"/>
</dbReference>
<dbReference type="CDD" id="cd00082">
    <property type="entry name" value="HisKA"/>
    <property type="match status" value="1"/>
</dbReference>
<evidence type="ECO:0000313" key="14">
    <source>
        <dbReference type="EMBL" id="GAA3526876.1"/>
    </source>
</evidence>
<comment type="caution">
    <text evidence="14">The sequence shown here is derived from an EMBL/GenBank/DDBJ whole genome shotgun (WGS) entry which is preliminary data.</text>
</comment>
<gene>
    <name evidence="14" type="ORF">GCM10022394_02500</name>
</gene>
<keyword evidence="5" id="KW-0808">Transferase</keyword>
<dbReference type="InterPro" id="IPR005467">
    <property type="entry name" value="His_kinase_dom"/>
</dbReference>
<evidence type="ECO:0000256" key="11">
    <source>
        <dbReference type="SAM" id="Phobius"/>
    </source>
</evidence>
<feature type="domain" description="HAMP" evidence="13">
    <location>
        <begin position="171"/>
        <end position="225"/>
    </location>
</feature>
<proteinExistence type="predicted"/>
<dbReference type="PANTHER" id="PTHR45436:SF8">
    <property type="entry name" value="HISTIDINE KINASE"/>
    <property type="match status" value="1"/>
</dbReference>
<dbReference type="Pfam" id="PF02518">
    <property type="entry name" value="HATPase_c"/>
    <property type="match status" value="1"/>
</dbReference>
<dbReference type="SMART" id="SM00387">
    <property type="entry name" value="HATPase_c"/>
    <property type="match status" value="1"/>
</dbReference>